<dbReference type="AlphaFoldDB" id="A0A0V0H6J2"/>
<name>A0A0V0H6J2_SOLCH</name>
<proteinExistence type="predicted"/>
<dbReference type="EMBL" id="GEDG01024445">
    <property type="protein sequence ID" value="JAP15972.1"/>
    <property type="molecule type" value="Transcribed_RNA"/>
</dbReference>
<accession>A0A0V0H6J2</accession>
<organism evidence="1">
    <name type="scientific">Solanum chacoense</name>
    <name type="common">Chaco potato</name>
    <dbReference type="NCBI Taxonomy" id="4108"/>
    <lineage>
        <taxon>Eukaryota</taxon>
        <taxon>Viridiplantae</taxon>
        <taxon>Streptophyta</taxon>
        <taxon>Embryophyta</taxon>
        <taxon>Tracheophyta</taxon>
        <taxon>Spermatophyta</taxon>
        <taxon>Magnoliopsida</taxon>
        <taxon>eudicotyledons</taxon>
        <taxon>Gunneridae</taxon>
        <taxon>Pentapetalae</taxon>
        <taxon>asterids</taxon>
        <taxon>lamiids</taxon>
        <taxon>Solanales</taxon>
        <taxon>Solanaceae</taxon>
        <taxon>Solanoideae</taxon>
        <taxon>Solaneae</taxon>
        <taxon>Solanum</taxon>
    </lineage>
</organism>
<sequence>MHNIEDMCHSVPIHNIGQACHFDPYEMQCIMCMHATQIPNPQIYISRQCIHRVTQSYNLCLFNVSAHINTSYQPKIQLGSHLSQDITIIRL</sequence>
<protein>
    <submittedName>
        <fullName evidence="1">Putative ovule protein</fullName>
    </submittedName>
</protein>
<evidence type="ECO:0000313" key="1">
    <source>
        <dbReference type="EMBL" id="JAP15972.1"/>
    </source>
</evidence>
<reference evidence="1" key="1">
    <citation type="submission" date="2015-12" db="EMBL/GenBank/DDBJ databases">
        <title>Gene expression during late stages of embryo sac development: a critical building block for successful pollen-pistil interactions.</title>
        <authorList>
            <person name="Liu Y."/>
            <person name="Joly V."/>
            <person name="Sabar M."/>
            <person name="Matton D.P."/>
        </authorList>
    </citation>
    <scope>NUCLEOTIDE SEQUENCE</scope>
</reference>